<dbReference type="GeneID" id="113994407"/>
<feature type="region of interest" description="Disordered" evidence="7">
    <location>
        <begin position="1342"/>
        <end position="1373"/>
    </location>
</feature>
<dbReference type="InterPro" id="IPR053879">
    <property type="entry name" value="HYDIN_VesB_CFA65-like_Ig"/>
</dbReference>
<organism evidence="10 11">
    <name type="scientific">Pipra filicauda</name>
    <name type="common">Wire-tailed manakin</name>
    <dbReference type="NCBI Taxonomy" id="649802"/>
    <lineage>
        <taxon>Eukaryota</taxon>
        <taxon>Metazoa</taxon>
        <taxon>Chordata</taxon>
        <taxon>Craniata</taxon>
        <taxon>Vertebrata</taxon>
        <taxon>Euteleostomi</taxon>
        <taxon>Archelosauria</taxon>
        <taxon>Archosauria</taxon>
        <taxon>Dinosauria</taxon>
        <taxon>Saurischia</taxon>
        <taxon>Theropoda</taxon>
        <taxon>Coelurosauria</taxon>
        <taxon>Aves</taxon>
        <taxon>Neognathae</taxon>
        <taxon>Neoaves</taxon>
        <taxon>Telluraves</taxon>
        <taxon>Australaves</taxon>
        <taxon>Passeriformes</taxon>
        <taxon>Pipridae</taxon>
        <taxon>Pipra</taxon>
    </lineage>
</organism>
<dbReference type="RefSeq" id="XP_027589212.1">
    <property type="nucleotide sequence ID" value="XM_027733411.2"/>
</dbReference>
<feature type="region of interest" description="Disordered" evidence="7">
    <location>
        <begin position="1534"/>
        <end position="1556"/>
    </location>
</feature>
<dbReference type="CDD" id="cd06503">
    <property type="entry name" value="ATP-synt_Fo_b"/>
    <property type="match status" value="1"/>
</dbReference>
<dbReference type="PANTHER" id="PTHR46348:SF1">
    <property type="entry name" value="DELETED IN LUNG AND ESOPHAGEAL CANCER PROTEIN 1"/>
    <property type="match status" value="1"/>
</dbReference>
<proteinExistence type="predicted"/>
<feature type="region of interest" description="Disordered" evidence="7">
    <location>
        <begin position="1310"/>
        <end position="1329"/>
    </location>
</feature>
<evidence type="ECO:0000256" key="2">
    <source>
        <dbReference type="ARBA" id="ARBA00004496"/>
    </source>
</evidence>
<dbReference type="InParanoid" id="A0A6J2HN01"/>
<feature type="coiled-coil region" evidence="6">
    <location>
        <begin position="143"/>
        <end position="180"/>
    </location>
</feature>
<dbReference type="CTD" id="9940"/>
<accession>A0A6J2HN01</accession>
<evidence type="ECO:0000256" key="7">
    <source>
        <dbReference type="SAM" id="MobiDB-lite"/>
    </source>
</evidence>
<sequence>MAEGSSCPGSEDMAEGSPCPGSEDMAEGSPSPDPQDMAEGSPSPDPQDMAEGSPSPGSEDMAEGSPRPGSEDMAEGSPSPGSQDSGAGLAMAMGSPKPSSQDISHVLARAFGDLYTRDVFGVDMDTTGIELQEGDGVDHEGFTDELEQLLAEYKSRLTEADKAEKKIVQAQIQAKAEDERILNQMKAEAGEDFHEMGLPPVASSFRRILDNELLRKNNLICPDDYITEKLPLTKAPKGKSEPGYLKETFICKQRVPFPLDHVVYLSPSVTSMSSTLPSTPDSTHYTTKISKKTKTSRKPAWKESKFQAEGVSQDLTRLEKGQNYLKNPRFFPLNTLHGGKSLVISQEKVDQIVATRKAEDAKGDTSFVPVFLANPPTVLFSYDEAGLVYEVTIELQNITSTNQYMRLIPPSTSAFFILPGKFPGKGGMIAPGMACQYTVQFIPEYLGDYEDHILVETQSSEPLLIPIQAKVSLPVLTLPHVIDCGPCLVGGIKATPILCRNEGVRTGKFSIMPKKAWPPPNPGAVATVDFVTQDPFGIQPAVFELIPGQSETVEVLFFPSLPEASQQTYTLLCDNCPVNDVTVTGVGELIALDLLFVTGGESKPELGEVTDVTAQHLIWFDHQNPHTSEEKSLVIRNSTPVELPFFWQIRKPNLKPLIPEGTADFTKVEDNQDTESAFSLNPEQGVLLPCADHEFILTYTPQELQSYHSVIQMVLRDIPESPRLEKEGMLQNIPECKVEDVIALEIEVKGSTEPFHFLLEPYAIIIPGENFIGVNFRKTFKLWNNSKSLIKYTWDKITTSEIMEVFPPTGVIDINSCCEFELAITGSKPGVISHNLQCNIEPCPEPVVLHVEAAFKGPLLRIDVPSLRFGLTKQGESVLRTFKIKNMCQVPAQWRMQESQVCLAERNEEISPFTIQPSAGEIPPLGVCRVSVQFTSLQCQRLQTVLELEVENGEGSYLPVFVEVQTLQVCLISSHLVFPEIYTGVPAKATSKLFNQTLLPAKYLWGKLIGSQAVSCSVTVSPARGTLGPNEEKEFCIELSASIMGELKDLALSCSIEDMVEPLFLSISGEVKGLQVFYSVPCDSGVASDERQMSQSLCDLLLDFGSELAFRDVVKRQLILTNPTGISAPFTLEAEYFTASLPTSEQGTCLSSRYLVKRRGPVTKHAARKAQSEFEAAVLSQGRGVAFHIQPSTGTLRAFQQLSIEIAAYNNMWGEYQDNLVCKVGDLQPKLIPMQMTVKDCPIFLQMTGPQTESPIIRFGTHVSGGSPVLRRVRLNNPTPFDIRLDLEVYNQEEDDEKLVDLLMLFEDPFPPQDMDGNEAASSGSTSESEIVLKLDQTAIPRGSICPASQTTDEPPGSDSKEKEISSQEPTTEKIVSVLLRPHEGVPADSPYSITPGQIVVPGGGSSDVHISFTPLVLPETATEVRCEGLLLGFMSLDDKLARRVPNKVHRGQGYEAPTLRVDLEGFLRHPLLKVEMGHDRGMVFYSVASDLLPAKPLLGVLTDSVMTQSLKLINCTKVPLYFRLLLSMPFSVSSADPKKGTKTSHSKEEEGEHQPQHVLYPQQNMLVKVSFHITLELLRYQHLPDTQLLPGSQVLQLENGERKLKFNQNLVIEHSNHTVQLVPVTAYLSVPVLELSCNTVDFLTCFVAQTKTEHVFLYNRSSCRSYWTALLEEQERPNTLEVFSVFPTNGILEAREGDAPTREILQISFTARSNIDYEALVTIAGVLGEKPCKLHIRGRGMHKRNDDDL</sequence>
<name>A0A6J2HN01_9PASS</name>
<keyword evidence="3" id="KW-0963">Cytoplasm</keyword>
<evidence type="ECO:0000313" key="10">
    <source>
        <dbReference type="Proteomes" id="UP000504627"/>
    </source>
</evidence>
<evidence type="ECO:0000256" key="1">
    <source>
        <dbReference type="ARBA" id="ARBA00004138"/>
    </source>
</evidence>
<feature type="region of interest" description="Disordered" evidence="7">
    <location>
        <begin position="1"/>
        <end position="101"/>
    </location>
</feature>
<dbReference type="GO" id="GO:0015631">
    <property type="term" value="F:tubulin binding"/>
    <property type="evidence" value="ECO:0007669"/>
    <property type="project" value="TreeGrafter"/>
</dbReference>
<feature type="domain" description="HYDIN/VesB/CFA65-like Ig-like" evidence="8">
    <location>
        <begin position="858"/>
        <end position="956"/>
    </location>
</feature>
<feature type="domain" description="Deleted in lung and esophageal cancer protein 1 Ig-like" evidence="9">
    <location>
        <begin position="371"/>
        <end position="465"/>
    </location>
</feature>
<dbReference type="Pfam" id="PF23316">
    <property type="entry name" value="Ig_DLEC1_6th"/>
    <property type="match status" value="1"/>
</dbReference>
<comment type="subcellular location">
    <subcellularLocation>
        <location evidence="1">Cell projection</location>
        <location evidence="1">Cilium</location>
    </subcellularLocation>
    <subcellularLocation>
        <location evidence="2">Cytoplasm</location>
    </subcellularLocation>
</comment>
<reference evidence="11" key="1">
    <citation type="submission" date="2025-08" db="UniProtKB">
        <authorList>
            <consortium name="RefSeq"/>
        </authorList>
    </citation>
    <scope>IDENTIFICATION</scope>
    <source>
        <tissue evidence="11">Muscle</tissue>
    </source>
</reference>
<evidence type="ECO:0000256" key="6">
    <source>
        <dbReference type="SAM" id="Coils"/>
    </source>
</evidence>
<dbReference type="GO" id="GO:0005737">
    <property type="term" value="C:cytoplasm"/>
    <property type="evidence" value="ECO:0007669"/>
    <property type="project" value="TreeGrafter"/>
</dbReference>
<keyword evidence="5" id="KW-0966">Cell projection</keyword>
<keyword evidence="4" id="KW-0969">Cilium</keyword>
<feature type="compositionally biased region" description="Basic and acidic residues" evidence="7">
    <location>
        <begin position="1546"/>
        <end position="1556"/>
    </location>
</feature>
<gene>
    <name evidence="11" type="primary">DLEC1</name>
</gene>
<keyword evidence="6" id="KW-0175">Coiled coil</keyword>
<dbReference type="GO" id="GO:0005929">
    <property type="term" value="C:cilium"/>
    <property type="evidence" value="ECO:0007669"/>
    <property type="project" value="TreeGrafter"/>
</dbReference>
<feature type="compositionally biased region" description="Low complexity" evidence="7">
    <location>
        <begin position="1319"/>
        <end position="1329"/>
    </location>
</feature>
<dbReference type="Pfam" id="PF23277">
    <property type="entry name" value="Ig_Dlec1_1"/>
    <property type="match status" value="1"/>
</dbReference>
<evidence type="ECO:0000313" key="11">
    <source>
        <dbReference type="RefSeq" id="XP_027589212.1"/>
    </source>
</evidence>
<protein>
    <submittedName>
        <fullName evidence="11">Deleted in lung and esophageal cancer protein 1 isoform X1</fullName>
    </submittedName>
</protein>
<dbReference type="PANTHER" id="PTHR46348">
    <property type="entry name" value="DELETED IN LUNG AND ESOPHAGEAL CANCER PROTEIN 1"/>
    <property type="match status" value="1"/>
</dbReference>
<evidence type="ECO:0000256" key="5">
    <source>
        <dbReference type="ARBA" id="ARBA00023273"/>
    </source>
</evidence>
<keyword evidence="10" id="KW-1185">Reference proteome</keyword>
<dbReference type="Proteomes" id="UP000504627">
    <property type="component" value="Unplaced"/>
</dbReference>
<dbReference type="InterPro" id="IPR013783">
    <property type="entry name" value="Ig-like_fold"/>
</dbReference>
<evidence type="ECO:0000256" key="3">
    <source>
        <dbReference type="ARBA" id="ARBA00022490"/>
    </source>
</evidence>
<dbReference type="Pfam" id="PF22544">
    <property type="entry name" value="HYDIN_VesB_CFA65-like_Ig"/>
    <property type="match status" value="1"/>
</dbReference>
<dbReference type="InterPro" id="IPR033304">
    <property type="entry name" value="DLEC1"/>
</dbReference>
<evidence type="ECO:0000259" key="9">
    <source>
        <dbReference type="Pfam" id="PF23277"/>
    </source>
</evidence>
<dbReference type="InterPro" id="IPR059041">
    <property type="entry name" value="Ig_DLEC1_1"/>
</dbReference>
<dbReference type="GO" id="GO:0008285">
    <property type="term" value="P:negative regulation of cell population proliferation"/>
    <property type="evidence" value="ECO:0007669"/>
    <property type="project" value="InterPro"/>
</dbReference>
<evidence type="ECO:0000259" key="8">
    <source>
        <dbReference type="Pfam" id="PF22544"/>
    </source>
</evidence>
<evidence type="ECO:0000256" key="4">
    <source>
        <dbReference type="ARBA" id="ARBA00023069"/>
    </source>
</evidence>
<dbReference type="Gene3D" id="2.60.40.10">
    <property type="entry name" value="Immunoglobulins"/>
    <property type="match status" value="8"/>
</dbReference>